<keyword evidence="10" id="KW-1185">Reference proteome</keyword>
<dbReference type="PANTHER" id="PTHR32024:SF1">
    <property type="entry name" value="KTR SYSTEM POTASSIUM UPTAKE PROTEIN B"/>
    <property type="match status" value="1"/>
</dbReference>
<protein>
    <submittedName>
        <fullName evidence="9">Potassium transporter TrkH</fullName>
    </submittedName>
</protein>
<reference evidence="9 10" key="2">
    <citation type="submission" date="2019-01" db="EMBL/GenBank/DDBJ databases">
        <title>Tautonia sociabilis, a novel thermotolerant planctomycete of Isosphaeraceae family, isolated from a 4000 m deep subterranean habitat.</title>
        <authorList>
            <person name="Kovaleva O.L."/>
            <person name="Elcheninov A.G."/>
            <person name="Van Heerden E."/>
            <person name="Toshchakov S.V."/>
            <person name="Novikov A."/>
            <person name="Bonch-Osmolovskaya E.A."/>
            <person name="Kublanov I.V."/>
        </authorList>
    </citation>
    <scope>NUCLEOTIDE SEQUENCE [LARGE SCALE GENOMIC DNA]</scope>
    <source>
        <strain evidence="9 10">GM2012</strain>
    </source>
</reference>
<evidence type="ECO:0000256" key="2">
    <source>
        <dbReference type="ARBA" id="ARBA00022448"/>
    </source>
</evidence>
<evidence type="ECO:0000313" key="9">
    <source>
        <dbReference type="EMBL" id="RUL87260.1"/>
    </source>
</evidence>
<accession>A0A432MJ58</accession>
<organism evidence="9 10">
    <name type="scientific">Tautonia sociabilis</name>
    <dbReference type="NCBI Taxonomy" id="2080755"/>
    <lineage>
        <taxon>Bacteria</taxon>
        <taxon>Pseudomonadati</taxon>
        <taxon>Planctomycetota</taxon>
        <taxon>Planctomycetia</taxon>
        <taxon>Isosphaerales</taxon>
        <taxon>Isosphaeraceae</taxon>
        <taxon>Tautonia</taxon>
    </lineage>
</organism>
<feature type="transmembrane region" description="Helical" evidence="8">
    <location>
        <begin position="147"/>
        <end position="167"/>
    </location>
</feature>
<proteinExistence type="predicted"/>
<reference evidence="9 10" key="1">
    <citation type="submission" date="2018-12" db="EMBL/GenBank/DDBJ databases">
        <authorList>
            <person name="Toschakov S.V."/>
        </authorList>
    </citation>
    <scope>NUCLEOTIDE SEQUENCE [LARGE SCALE GENOMIC DNA]</scope>
    <source>
        <strain evidence="9 10">GM2012</strain>
    </source>
</reference>
<keyword evidence="5 8" id="KW-1133">Transmembrane helix</keyword>
<evidence type="ECO:0000256" key="5">
    <source>
        <dbReference type="ARBA" id="ARBA00022989"/>
    </source>
</evidence>
<keyword evidence="7 8" id="KW-0472">Membrane</keyword>
<feature type="transmembrane region" description="Helical" evidence="8">
    <location>
        <begin position="28"/>
        <end position="48"/>
    </location>
</feature>
<evidence type="ECO:0000313" key="10">
    <source>
        <dbReference type="Proteomes" id="UP000280296"/>
    </source>
</evidence>
<dbReference type="Pfam" id="PF02386">
    <property type="entry name" value="TrkH"/>
    <property type="match status" value="1"/>
</dbReference>
<evidence type="ECO:0000256" key="1">
    <source>
        <dbReference type="ARBA" id="ARBA00004651"/>
    </source>
</evidence>
<sequence length="469" mass="50658">MYKWELDSAARTRKASVRDAWEQITPEWLFLGSFAALILIGALGLRFVPFFYAGENRPLGIVDALFTATSAVCVTGLIVVDTATYFSIWGKLWLLLLIQVGGLGIITFTTVLIAAMGGRPSLRQEAITSGTREAVPTIDYRGLTRHVILFTLGFELIGFLVLAALWVPRFGPIRGVGHAAFHSVSAFCNAGFSTFSDSMVRFQTWPLTLVTIMGLIVVGGLGFLTLEEMYTFVKARRARRGFRMSLHSKIVLVMTALLVLSGWLFFALLEWGNTLSGMSTGAKLINALFMSVTPRTAGFNNINYVQATVGANFLTILLMFIGGAPGSTAGGLKVTTVALPGLLAWSRIRGQGVTSFLKRTVPEETIQRAVGLIVLGFALVTGCILLVVISEGSSPDRFLDYMFESVSAFDTVGLSRDTTPGLGAFGKLVMVVLMFLGRVGLPTVASALTVAAYRPLGEFRYAQEDVVIG</sequence>
<dbReference type="GO" id="GO:0030001">
    <property type="term" value="P:metal ion transport"/>
    <property type="evidence" value="ECO:0007669"/>
    <property type="project" value="UniProtKB-ARBA"/>
</dbReference>
<dbReference type="Proteomes" id="UP000280296">
    <property type="component" value="Unassembled WGS sequence"/>
</dbReference>
<feature type="transmembrane region" description="Helical" evidence="8">
    <location>
        <begin position="92"/>
        <end position="115"/>
    </location>
</feature>
<dbReference type="InterPro" id="IPR003445">
    <property type="entry name" value="Cat_transpt"/>
</dbReference>
<evidence type="ECO:0000256" key="8">
    <source>
        <dbReference type="SAM" id="Phobius"/>
    </source>
</evidence>
<comment type="caution">
    <text evidence="9">The sequence shown here is derived from an EMBL/GenBank/DDBJ whole genome shotgun (WGS) entry which is preliminary data.</text>
</comment>
<gene>
    <name evidence="9" type="ORF">TsocGM_13535</name>
</gene>
<evidence type="ECO:0000256" key="6">
    <source>
        <dbReference type="ARBA" id="ARBA00023065"/>
    </source>
</evidence>
<dbReference type="GO" id="GO:0005886">
    <property type="term" value="C:plasma membrane"/>
    <property type="evidence" value="ECO:0007669"/>
    <property type="project" value="UniProtKB-SubCell"/>
</dbReference>
<dbReference type="PANTHER" id="PTHR32024">
    <property type="entry name" value="TRK SYSTEM POTASSIUM UPTAKE PROTEIN TRKG-RELATED"/>
    <property type="match status" value="1"/>
</dbReference>
<dbReference type="GO" id="GO:0008324">
    <property type="term" value="F:monoatomic cation transmembrane transporter activity"/>
    <property type="evidence" value="ECO:0007669"/>
    <property type="project" value="InterPro"/>
</dbReference>
<feature type="transmembrane region" description="Helical" evidence="8">
    <location>
        <begin position="60"/>
        <end position="80"/>
    </location>
</feature>
<feature type="transmembrane region" description="Helical" evidence="8">
    <location>
        <begin position="428"/>
        <end position="453"/>
    </location>
</feature>
<dbReference type="OrthoDB" id="9810952at2"/>
<feature type="transmembrane region" description="Helical" evidence="8">
    <location>
        <begin position="205"/>
        <end position="226"/>
    </location>
</feature>
<dbReference type="AlphaFoldDB" id="A0A432MJ58"/>
<feature type="transmembrane region" description="Helical" evidence="8">
    <location>
        <begin position="304"/>
        <end position="324"/>
    </location>
</feature>
<evidence type="ECO:0000256" key="7">
    <source>
        <dbReference type="ARBA" id="ARBA00023136"/>
    </source>
</evidence>
<comment type="subcellular location">
    <subcellularLocation>
        <location evidence="1">Cell membrane</location>
        <topology evidence="1">Multi-pass membrane protein</topology>
    </subcellularLocation>
</comment>
<dbReference type="EMBL" id="RYZH01000024">
    <property type="protein sequence ID" value="RUL87260.1"/>
    <property type="molecule type" value="Genomic_DNA"/>
</dbReference>
<feature type="transmembrane region" description="Helical" evidence="8">
    <location>
        <begin position="369"/>
        <end position="389"/>
    </location>
</feature>
<keyword evidence="2" id="KW-0813">Transport</keyword>
<evidence type="ECO:0000256" key="3">
    <source>
        <dbReference type="ARBA" id="ARBA00022475"/>
    </source>
</evidence>
<name>A0A432MJ58_9BACT</name>
<evidence type="ECO:0000256" key="4">
    <source>
        <dbReference type="ARBA" id="ARBA00022692"/>
    </source>
</evidence>
<feature type="transmembrane region" description="Helical" evidence="8">
    <location>
        <begin position="246"/>
        <end position="269"/>
    </location>
</feature>
<keyword evidence="4 8" id="KW-0812">Transmembrane</keyword>
<keyword evidence="3" id="KW-1003">Cell membrane</keyword>
<keyword evidence="6" id="KW-0406">Ion transport</keyword>